<reference evidence="3" key="1">
    <citation type="submission" date="2022-12" db="EMBL/GenBank/DDBJ databases">
        <authorList>
            <person name="Alioto T."/>
            <person name="Alioto T."/>
            <person name="Gomez Garrido J."/>
        </authorList>
    </citation>
    <scope>NUCLEOTIDE SEQUENCE</scope>
</reference>
<proteinExistence type="predicted"/>
<gene>
    <name evidence="3" type="ORF">PODLI_1B041469</name>
</gene>
<evidence type="ECO:0000256" key="2">
    <source>
        <dbReference type="SAM" id="Phobius"/>
    </source>
</evidence>
<accession>A0AA35PUY8</accession>
<evidence type="ECO:0000313" key="3">
    <source>
        <dbReference type="EMBL" id="CAI5799105.1"/>
    </source>
</evidence>
<protein>
    <submittedName>
        <fullName evidence="3">Uncharacterized protein</fullName>
    </submittedName>
</protein>
<dbReference type="EMBL" id="OX395144">
    <property type="protein sequence ID" value="CAI5799105.1"/>
    <property type="molecule type" value="Genomic_DNA"/>
</dbReference>
<keyword evidence="4" id="KW-1185">Reference proteome</keyword>
<keyword evidence="2" id="KW-0812">Transmembrane</keyword>
<sequence length="81" mass="8725">MERERANQERGGGEPRPIRARGEGGHLHKAPAAKGAALLRMKDWGNFCKGFYLIFSFLSVLLIRAAGSGGGRSGDLQEGEI</sequence>
<feature type="transmembrane region" description="Helical" evidence="2">
    <location>
        <begin position="50"/>
        <end position="67"/>
    </location>
</feature>
<evidence type="ECO:0000256" key="1">
    <source>
        <dbReference type="SAM" id="MobiDB-lite"/>
    </source>
</evidence>
<dbReference type="AlphaFoldDB" id="A0AA35PUY8"/>
<keyword evidence="2" id="KW-0472">Membrane</keyword>
<feature type="region of interest" description="Disordered" evidence="1">
    <location>
        <begin position="1"/>
        <end position="26"/>
    </location>
</feature>
<organism evidence="3 4">
    <name type="scientific">Podarcis lilfordi</name>
    <name type="common">Lilford's wall lizard</name>
    <dbReference type="NCBI Taxonomy" id="74358"/>
    <lineage>
        <taxon>Eukaryota</taxon>
        <taxon>Metazoa</taxon>
        <taxon>Chordata</taxon>
        <taxon>Craniata</taxon>
        <taxon>Vertebrata</taxon>
        <taxon>Euteleostomi</taxon>
        <taxon>Lepidosauria</taxon>
        <taxon>Squamata</taxon>
        <taxon>Bifurcata</taxon>
        <taxon>Unidentata</taxon>
        <taxon>Episquamata</taxon>
        <taxon>Laterata</taxon>
        <taxon>Lacertibaenia</taxon>
        <taxon>Lacertidae</taxon>
        <taxon>Podarcis</taxon>
    </lineage>
</organism>
<dbReference type="Proteomes" id="UP001178461">
    <property type="component" value="Chromosome 18"/>
</dbReference>
<keyword evidence="2" id="KW-1133">Transmembrane helix</keyword>
<evidence type="ECO:0000313" key="4">
    <source>
        <dbReference type="Proteomes" id="UP001178461"/>
    </source>
</evidence>
<name>A0AA35PUY8_9SAUR</name>